<feature type="transmembrane region" description="Helical" evidence="2">
    <location>
        <begin position="30"/>
        <end position="49"/>
    </location>
</feature>
<evidence type="ECO:0000313" key="4">
    <source>
        <dbReference type="Proteomes" id="UP000236584"/>
    </source>
</evidence>
<organism evidence="3 4">
    <name type="scientific">Salinigranum rubrum</name>
    <dbReference type="NCBI Taxonomy" id="755307"/>
    <lineage>
        <taxon>Archaea</taxon>
        <taxon>Methanobacteriati</taxon>
        <taxon>Methanobacteriota</taxon>
        <taxon>Stenosarchaea group</taxon>
        <taxon>Halobacteria</taxon>
        <taxon>Halobacteriales</taxon>
        <taxon>Haloferacaceae</taxon>
        <taxon>Salinigranum</taxon>
    </lineage>
</organism>
<accession>A0A2I8VHV5</accession>
<feature type="compositionally biased region" description="Low complexity" evidence="1">
    <location>
        <begin position="122"/>
        <end position="138"/>
    </location>
</feature>
<dbReference type="Proteomes" id="UP000236584">
    <property type="component" value="Chromosome"/>
</dbReference>
<protein>
    <submittedName>
        <fullName evidence="3">Uncharacterized protein</fullName>
    </submittedName>
</protein>
<feature type="transmembrane region" description="Helical" evidence="2">
    <location>
        <begin position="55"/>
        <end position="77"/>
    </location>
</feature>
<evidence type="ECO:0000256" key="1">
    <source>
        <dbReference type="SAM" id="MobiDB-lite"/>
    </source>
</evidence>
<evidence type="ECO:0000256" key="2">
    <source>
        <dbReference type="SAM" id="Phobius"/>
    </source>
</evidence>
<keyword evidence="2" id="KW-1133">Transmembrane helix</keyword>
<reference evidence="3 4" key="1">
    <citation type="submission" date="2018-01" db="EMBL/GenBank/DDBJ databases">
        <title>Complete genome sequence of Salinigranum rubrum GX10T, an extremely halophilic archaeon isolated from a marine solar saltern.</title>
        <authorList>
            <person name="Han S."/>
        </authorList>
    </citation>
    <scope>NUCLEOTIDE SEQUENCE [LARGE SCALE GENOMIC DNA]</scope>
    <source>
        <strain evidence="3 4">GX10</strain>
    </source>
</reference>
<dbReference type="AlphaFoldDB" id="A0A2I8VHV5"/>
<dbReference type="KEGG" id="srub:C2R22_07500"/>
<keyword evidence="2" id="KW-0472">Membrane</keyword>
<sequence>MLDSSDEALLLQRYGQIEQRLQSYDRTIHNSFYLSLVYVGAVVATITPLPDSPVVTLVVLAFSIFVSLGLLFWNVQVMEDRTESNRRKATVERILMNEHEFGDADHAWADVLGDQHRVQGIPVSPNESPSTTSNPGSSSDKDRLVLLYYLGLAVVFRVVSISYLASQVLSALV</sequence>
<proteinExistence type="predicted"/>
<feature type="transmembrane region" description="Helical" evidence="2">
    <location>
        <begin position="146"/>
        <end position="165"/>
    </location>
</feature>
<name>A0A2I8VHV5_9EURY</name>
<dbReference type="RefSeq" id="WP_103425205.1">
    <property type="nucleotide sequence ID" value="NZ_CP026309.1"/>
</dbReference>
<dbReference type="GeneID" id="35591924"/>
<dbReference type="EMBL" id="CP026309">
    <property type="protein sequence ID" value="AUV81517.1"/>
    <property type="molecule type" value="Genomic_DNA"/>
</dbReference>
<evidence type="ECO:0000313" key="3">
    <source>
        <dbReference type="EMBL" id="AUV81517.1"/>
    </source>
</evidence>
<feature type="region of interest" description="Disordered" evidence="1">
    <location>
        <begin position="120"/>
        <end position="139"/>
    </location>
</feature>
<keyword evidence="4" id="KW-1185">Reference proteome</keyword>
<gene>
    <name evidence="3" type="ORF">C2R22_07500</name>
</gene>
<keyword evidence="2" id="KW-0812">Transmembrane</keyword>